<feature type="non-terminal residue" evidence="1">
    <location>
        <position position="48"/>
    </location>
</feature>
<organism evidence="1 2">
    <name type="scientific">Adineta steineri</name>
    <dbReference type="NCBI Taxonomy" id="433720"/>
    <lineage>
        <taxon>Eukaryota</taxon>
        <taxon>Metazoa</taxon>
        <taxon>Spiralia</taxon>
        <taxon>Gnathifera</taxon>
        <taxon>Rotifera</taxon>
        <taxon>Eurotatoria</taxon>
        <taxon>Bdelloidea</taxon>
        <taxon>Adinetida</taxon>
        <taxon>Adinetidae</taxon>
        <taxon>Adineta</taxon>
    </lineage>
</organism>
<comment type="caution">
    <text evidence="1">The sequence shown here is derived from an EMBL/GenBank/DDBJ whole genome shotgun (WGS) entry which is preliminary data.</text>
</comment>
<reference evidence="1" key="1">
    <citation type="submission" date="2021-02" db="EMBL/GenBank/DDBJ databases">
        <authorList>
            <person name="Nowell W R."/>
        </authorList>
    </citation>
    <scope>NUCLEOTIDE SEQUENCE</scope>
</reference>
<name>A0A820HVD1_9BILA</name>
<gene>
    <name evidence="1" type="ORF">KXQ929_LOCUS45311</name>
</gene>
<protein>
    <submittedName>
        <fullName evidence="1">Uncharacterized protein</fullName>
    </submittedName>
</protein>
<evidence type="ECO:0000313" key="1">
    <source>
        <dbReference type="EMBL" id="CAF4297000.1"/>
    </source>
</evidence>
<dbReference type="EMBL" id="CAJOBB010013863">
    <property type="protein sequence ID" value="CAF4297000.1"/>
    <property type="molecule type" value="Genomic_DNA"/>
</dbReference>
<dbReference type="AlphaFoldDB" id="A0A820HVD1"/>
<dbReference type="Proteomes" id="UP000663868">
    <property type="component" value="Unassembled WGS sequence"/>
</dbReference>
<accession>A0A820HVD1</accession>
<evidence type="ECO:0000313" key="2">
    <source>
        <dbReference type="Proteomes" id="UP000663868"/>
    </source>
</evidence>
<sequence>MNNSSIGVSSLFECDLEQGLILKEKLHKNFIGYIINGYHKEIDKICEL</sequence>
<proteinExistence type="predicted"/>